<dbReference type="GO" id="GO:0032259">
    <property type="term" value="P:methylation"/>
    <property type="evidence" value="ECO:0007669"/>
    <property type="project" value="UniProtKB-KW"/>
</dbReference>
<comment type="caution">
    <text evidence="7">The sequence shown here is derived from an EMBL/GenBank/DDBJ whole genome shotgun (WGS) entry which is preliminary data.</text>
</comment>
<name>R6I957_9FIRM</name>
<accession>R6I957</accession>
<reference evidence="7" key="1">
    <citation type="submission" date="2012-11" db="EMBL/GenBank/DDBJ databases">
        <title>Dependencies among metagenomic species, viruses, plasmids and units of genetic variation.</title>
        <authorList>
            <person name="Nielsen H.B."/>
            <person name="Almeida M."/>
            <person name="Juncker A.S."/>
            <person name="Rasmussen S."/>
            <person name="Li J."/>
            <person name="Sunagawa S."/>
            <person name="Plichta D."/>
            <person name="Gautier L."/>
            <person name="Le Chatelier E."/>
            <person name="Peletier E."/>
            <person name="Bonde I."/>
            <person name="Nielsen T."/>
            <person name="Manichanh C."/>
            <person name="Arumugam M."/>
            <person name="Batto J."/>
            <person name="Santos M.B.Q.D."/>
            <person name="Blom N."/>
            <person name="Borruel N."/>
            <person name="Burgdorf K.S."/>
            <person name="Boumezbeur F."/>
            <person name="Casellas F."/>
            <person name="Dore J."/>
            <person name="Guarner F."/>
            <person name="Hansen T."/>
            <person name="Hildebrand F."/>
            <person name="Kaas R.S."/>
            <person name="Kennedy S."/>
            <person name="Kristiansen K."/>
            <person name="Kultima J.R."/>
            <person name="Leonard P."/>
            <person name="Levenez F."/>
            <person name="Lund O."/>
            <person name="Moumen B."/>
            <person name="Le Paslier D."/>
            <person name="Pons N."/>
            <person name="Pedersen O."/>
            <person name="Prifti E."/>
            <person name="Qin J."/>
            <person name="Raes J."/>
            <person name="Tap J."/>
            <person name="Tims S."/>
            <person name="Ussery D.W."/>
            <person name="Yamada T."/>
            <person name="MetaHit consortium"/>
            <person name="Renault P."/>
            <person name="Sicheritz-Ponten T."/>
            <person name="Bork P."/>
            <person name="Wang J."/>
            <person name="Brunak S."/>
            <person name="Ehrlich S.D."/>
        </authorList>
    </citation>
    <scope>NUCLEOTIDE SEQUENCE [LARGE SCALE GENOMIC DNA]</scope>
</reference>
<evidence type="ECO:0000256" key="5">
    <source>
        <dbReference type="ARBA" id="ARBA00023098"/>
    </source>
</evidence>
<dbReference type="CDD" id="cd02440">
    <property type="entry name" value="AdoMet_MTases"/>
    <property type="match status" value="1"/>
</dbReference>
<dbReference type="InterPro" id="IPR029063">
    <property type="entry name" value="SAM-dependent_MTases_sf"/>
</dbReference>
<comment type="similarity">
    <text evidence="1">Belongs to the CFA/CMAS family.</text>
</comment>
<proteinExistence type="inferred from homology"/>
<evidence type="ECO:0000256" key="2">
    <source>
        <dbReference type="ARBA" id="ARBA00022603"/>
    </source>
</evidence>
<dbReference type="STRING" id="1262914.BN533_00036"/>
<dbReference type="PANTHER" id="PTHR43667:SF1">
    <property type="entry name" value="CYCLOPROPANE-FATTY-ACYL-PHOSPHOLIPID SYNTHASE"/>
    <property type="match status" value="1"/>
</dbReference>
<dbReference type="Pfam" id="PF13649">
    <property type="entry name" value="Methyltransf_25"/>
    <property type="match status" value="1"/>
</dbReference>
<keyword evidence="3 7" id="KW-0808">Transferase</keyword>
<keyword evidence="5" id="KW-0443">Lipid metabolism</keyword>
<sequence length="237" mass="27073">MKYPKSEQYDKQFLLENMMGPNALKILEELTEGIKLTSDMKILDLGCGKGLTSIFLAKEFGVQVYATDLWITAAENFERFKKLGLEDRIIPIHANALDLPYAENYFNAVISVDSYHYFGNTPEFMDTKLAPYIKPNGIIALAFPGFKKDYHNNLPSELLISWGAEDLDTFHSCKWWHELLSQSQTINIESISELKCMEEAWQDWLECDEEHAINDRASMNAGAGKYMNLIAIKAKKL</sequence>
<dbReference type="PANTHER" id="PTHR43667">
    <property type="entry name" value="CYCLOPROPANE-FATTY-ACYL-PHOSPHOLIPID SYNTHASE"/>
    <property type="match status" value="1"/>
</dbReference>
<gene>
    <name evidence="7" type="ORF">BN533_00036</name>
</gene>
<evidence type="ECO:0000256" key="3">
    <source>
        <dbReference type="ARBA" id="ARBA00022679"/>
    </source>
</evidence>
<keyword evidence="4" id="KW-0949">S-adenosyl-L-methionine</keyword>
<evidence type="ECO:0000259" key="6">
    <source>
        <dbReference type="Pfam" id="PF13649"/>
    </source>
</evidence>
<evidence type="ECO:0000256" key="1">
    <source>
        <dbReference type="ARBA" id="ARBA00010815"/>
    </source>
</evidence>
<dbReference type="RefSeq" id="WP_021716940.1">
    <property type="nucleotide sequence ID" value="NZ_CAUERG010000010.1"/>
</dbReference>
<dbReference type="AlphaFoldDB" id="R6I957"/>
<feature type="domain" description="Methyltransferase" evidence="6">
    <location>
        <begin position="42"/>
        <end position="137"/>
    </location>
</feature>
<dbReference type="InterPro" id="IPR050723">
    <property type="entry name" value="CFA/CMAS"/>
</dbReference>
<evidence type="ECO:0000256" key="4">
    <source>
        <dbReference type="ARBA" id="ARBA00022691"/>
    </source>
</evidence>
<dbReference type="SUPFAM" id="SSF53335">
    <property type="entry name" value="S-adenosyl-L-methionine-dependent methyltransferases"/>
    <property type="match status" value="1"/>
</dbReference>
<protein>
    <submittedName>
        <fullName evidence="7">Methyltransferase</fullName>
    </submittedName>
</protein>
<dbReference type="GO" id="GO:0008168">
    <property type="term" value="F:methyltransferase activity"/>
    <property type="evidence" value="ECO:0007669"/>
    <property type="project" value="UniProtKB-KW"/>
</dbReference>
<organism evidence="7">
    <name type="scientific">Phascolarctobacterium faecium</name>
    <dbReference type="NCBI Taxonomy" id="33025"/>
    <lineage>
        <taxon>Bacteria</taxon>
        <taxon>Bacillati</taxon>
        <taxon>Bacillota</taxon>
        <taxon>Negativicutes</taxon>
        <taxon>Acidaminococcales</taxon>
        <taxon>Acidaminococcaceae</taxon>
        <taxon>Phascolarctobacterium</taxon>
    </lineage>
</organism>
<dbReference type="eggNOG" id="COG2230">
    <property type="taxonomic scope" value="Bacteria"/>
</dbReference>
<evidence type="ECO:0000313" key="7">
    <source>
        <dbReference type="EMBL" id="CDB45865.1"/>
    </source>
</evidence>
<dbReference type="GO" id="GO:0006629">
    <property type="term" value="P:lipid metabolic process"/>
    <property type="evidence" value="ECO:0007669"/>
    <property type="project" value="UniProtKB-KW"/>
</dbReference>
<dbReference type="HOGENOM" id="CLU_063459_0_0_9"/>
<keyword evidence="2 7" id="KW-0489">Methyltransferase</keyword>
<dbReference type="Gene3D" id="3.40.50.150">
    <property type="entry name" value="Vaccinia Virus protein VP39"/>
    <property type="match status" value="1"/>
</dbReference>
<dbReference type="EMBL" id="CBDS010000060">
    <property type="protein sequence ID" value="CDB45865.1"/>
    <property type="molecule type" value="Genomic_DNA"/>
</dbReference>
<dbReference type="InterPro" id="IPR041698">
    <property type="entry name" value="Methyltransf_25"/>
</dbReference>